<dbReference type="KEGG" id="nhl:Nhal_0501"/>
<accession>D5BW37</accession>
<dbReference type="Proteomes" id="UP000001844">
    <property type="component" value="Chromosome"/>
</dbReference>
<dbReference type="HOGENOM" id="CLU_2094246_0_0_6"/>
<name>D5BW37_NITHN</name>
<dbReference type="STRING" id="472759.Nhal_0501"/>
<sequence length="116" mass="12071">MKLPLTFGKIIFFIIQHPLAAILVAGLVGVFAFFFPLLAYVSGAIVGLVALEREFKVALVVALGAALPAAIMAFSGANKAGIVFPLLLVLGLPHCICAALLRATRSQSVALNSPRA</sequence>
<keyword evidence="1" id="KW-0812">Transmembrane</keyword>
<proteinExistence type="predicted"/>
<keyword evidence="1" id="KW-1133">Transmembrane helix</keyword>
<organism evidence="2 3">
    <name type="scientific">Nitrosococcus halophilus (strain Nc4)</name>
    <dbReference type="NCBI Taxonomy" id="472759"/>
    <lineage>
        <taxon>Bacteria</taxon>
        <taxon>Pseudomonadati</taxon>
        <taxon>Pseudomonadota</taxon>
        <taxon>Gammaproteobacteria</taxon>
        <taxon>Chromatiales</taxon>
        <taxon>Chromatiaceae</taxon>
        <taxon>Nitrosococcus</taxon>
    </lineage>
</organism>
<gene>
    <name evidence="2" type="ordered locus">Nhal_0501</name>
</gene>
<keyword evidence="3" id="KW-1185">Reference proteome</keyword>
<dbReference type="RefSeq" id="WP_013031582.1">
    <property type="nucleotide sequence ID" value="NC_013960.1"/>
</dbReference>
<evidence type="ECO:0000256" key="1">
    <source>
        <dbReference type="SAM" id="Phobius"/>
    </source>
</evidence>
<keyword evidence="1" id="KW-0472">Membrane</keyword>
<dbReference type="EMBL" id="CP001798">
    <property type="protein sequence ID" value="ADE13687.1"/>
    <property type="molecule type" value="Genomic_DNA"/>
</dbReference>
<evidence type="ECO:0000313" key="2">
    <source>
        <dbReference type="EMBL" id="ADE13687.1"/>
    </source>
</evidence>
<dbReference type="AlphaFoldDB" id="D5BW37"/>
<reference evidence="3" key="1">
    <citation type="submission" date="2010-04" db="EMBL/GenBank/DDBJ databases">
        <title>Complete genome sequence of Nitrosococcus halophilus Nc4, a salt-adapted, aerobic obligate ammonia-oxidizing sulfur purple bacterium.</title>
        <authorList>
            <consortium name="US DOE Joint Genome Institute"/>
            <person name="Campbell M.A."/>
            <person name="Malfatti S.A."/>
            <person name="Chain P.S.G."/>
            <person name="Heidelberg J.F."/>
            <person name="Ward B.B."/>
            <person name="Klotz M.G."/>
        </authorList>
    </citation>
    <scope>NUCLEOTIDE SEQUENCE [LARGE SCALE GENOMIC DNA]</scope>
    <source>
        <strain evidence="3">Nc4</strain>
    </source>
</reference>
<feature type="transmembrane region" description="Helical" evidence="1">
    <location>
        <begin position="82"/>
        <end position="101"/>
    </location>
</feature>
<protein>
    <submittedName>
        <fullName evidence="2">Uncharacterized protein</fullName>
    </submittedName>
</protein>
<feature type="transmembrane region" description="Helical" evidence="1">
    <location>
        <begin position="20"/>
        <end position="50"/>
    </location>
</feature>
<feature type="transmembrane region" description="Helical" evidence="1">
    <location>
        <begin position="57"/>
        <end position="76"/>
    </location>
</feature>
<evidence type="ECO:0000313" key="3">
    <source>
        <dbReference type="Proteomes" id="UP000001844"/>
    </source>
</evidence>